<feature type="transmembrane region" description="Helical" evidence="9">
    <location>
        <begin position="680"/>
        <end position="704"/>
    </location>
</feature>
<comment type="caution">
    <text evidence="14">The sequence shown here is derived from an EMBL/GenBank/DDBJ whole genome shotgun (WGS) entry which is preliminary data.</text>
</comment>
<comment type="similarity">
    <text evidence="9">Belongs to the SecD/SecF family. SecD subfamily.</text>
</comment>
<dbReference type="InterPro" id="IPR022645">
    <property type="entry name" value="SecD/SecF_bac"/>
</dbReference>
<dbReference type="Pfam" id="PF22599">
    <property type="entry name" value="SecDF_P1_head"/>
    <property type="match status" value="1"/>
</dbReference>
<dbReference type="NCBIfam" id="TIGR00966">
    <property type="entry name" value="transloc_SecF"/>
    <property type="match status" value="1"/>
</dbReference>
<feature type="transmembrane region" description="Helical" evidence="9">
    <location>
        <begin position="655"/>
        <end position="674"/>
    </location>
</feature>
<dbReference type="InterPro" id="IPR055344">
    <property type="entry name" value="SecD_SecF_C_bact"/>
</dbReference>
<evidence type="ECO:0000256" key="10">
    <source>
        <dbReference type="HAMAP-Rule" id="MF_01464"/>
    </source>
</evidence>
<evidence type="ECO:0000256" key="6">
    <source>
        <dbReference type="ARBA" id="ARBA00022989"/>
    </source>
</evidence>
<evidence type="ECO:0000256" key="9">
    <source>
        <dbReference type="HAMAP-Rule" id="MF_01463"/>
    </source>
</evidence>
<evidence type="ECO:0000256" key="2">
    <source>
        <dbReference type="ARBA" id="ARBA00022448"/>
    </source>
</evidence>
<evidence type="ECO:0000313" key="14">
    <source>
        <dbReference type="EMBL" id="MEQ2470966.1"/>
    </source>
</evidence>
<evidence type="ECO:0000256" key="7">
    <source>
        <dbReference type="ARBA" id="ARBA00023010"/>
    </source>
</evidence>
<feature type="transmembrane region" description="Helical" evidence="9">
    <location>
        <begin position="550"/>
        <end position="567"/>
    </location>
</feature>
<dbReference type="Gene3D" id="3.30.70.3400">
    <property type="match status" value="1"/>
</dbReference>
<feature type="transmembrane region" description="Helical" evidence="9">
    <location>
        <begin position="269"/>
        <end position="289"/>
    </location>
</feature>
<comment type="function">
    <text evidence="9">Part of the Sec protein translocase complex. Interacts with the SecYEG preprotein conducting channel. SecDF uses the proton motive force (PMF) to complete protein translocation after the ATP-dependent function of SecA.</text>
</comment>
<protein>
    <recommendedName>
        <fullName evidence="9 10">Multifunctional fusion protein</fullName>
    </recommendedName>
    <domain>
        <recommendedName>
            <fullName evidence="9">Protein translocase subunit SecD</fullName>
        </recommendedName>
    </domain>
    <domain>
        <recommendedName>
            <fullName evidence="10">Protein-export membrane protein SecF</fullName>
        </recommendedName>
    </domain>
</protein>
<dbReference type="PRINTS" id="PR01755">
    <property type="entry name" value="SECFTRNLCASE"/>
</dbReference>
<dbReference type="InterPro" id="IPR022646">
    <property type="entry name" value="SecD/SecF_CS"/>
</dbReference>
<dbReference type="InterPro" id="IPR022813">
    <property type="entry name" value="SecD/SecF_arch_bac"/>
</dbReference>
<evidence type="ECO:0000256" key="5">
    <source>
        <dbReference type="ARBA" id="ARBA00022927"/>
    </source>
</evidence>
<feature type="transmembrane region" description="Helical" evidence="9">
    <location>
        <begin position="422"/>
        <end position="441"/>
    </location>
</feature>
<dbReference type="Gene3D" id="1.20.1640.10">
    <property type="entry name" value="Multidrug efflux transporter AcrB transmembrane domain"/>
    <property type="match status" value="2"/>
</dbReference>
<keyword evidence="7 9" id="KW-0811">Translocation</keyword>
<feature type="transmembrane region" description="Helical" evidence="9">
    <location>
        <begin position="574"/>
        <end position="596"/>
    </location>
</feature>
<feature type="transmembrane region" description="Helical" evidence="9">
    <location>
        <begin position="372"/>
        <end position="401"/>
    </location>
</feature>
<sequence>MKKSTGIISLVLTVAVTAGLLALAAVGVGENKTGAAKNIPLGLDLAGGVSITYQAKGETPSAEEMNDTIYKLQKRVEGYSTEAQVYPQGDDRINIEIPGVTDANAILEELGKPGSLSFQDMSGNELLSGTDIKTAEAKAYKDNLNNNDYEVALTLTDEGAEKFAEATAANIGSRIAIVYDGETISAPTVQTAITNGNAAITNMESYESAEQLASTIRIGSLKVELEEIQSKVVGAQLGADAIRTSLLAGIIGFALVVIFMIIMYRLPGVAAGIALTSYVGITLGLLNAFEITLTLPGIAGIILGIGMAVDANVIIFARIREEIGAGKSVKGAIKTGFQKALSAILDGNITTLIAAIILSLKGSGSVKGFAHTLALSIVVSMFTALVITRLVMNAFYALGLQDAKLYGIQKERKTINFLSKKNICFVISAVLILGGLAVMGVNGSKGKGALNYSLEFQGGTSITIPMNEALSIQEIDETVKPVVSEVIGSNEIQAQKVDGSNDVIVKTRALDLETREALCQELVEKFGVDENQIAIENIGAAISSEMRSDAITAVLLAALFMLLYIWFRFKDIRFATSAVAALLHDVLVVLAFYAVARLSVGSNFIACMLTIVGYSINATIVIFDRIRENLAVAGRKADLQELVNRSITQTLSRSVNTSVTTFITVAVLYILGVASIREFALPLMVGIVCGAYSSVCITGALWYVMKTKLGKKN</sequence>
<comment type="similarity">
    <text evidence="10">Belongs to the SecD/SecF family. SecF subfamily.</text>
</comment>
<evidence type="ECO:0000256" key="3">
    <source>
        <dbReference type="ARBA" id="ARBA00022475"/>
    </source>
</evidence>
<dbReference type="Pfam" id="PF02355">
    <property type="entry name" value="SecD_SecF_C"/>
    <property type="match status" value="1"/>
</dbReference>
<evidence type="ECO:0000313" key="15">
    <source>
        <dbReference type="Proteomes" id="UP001438008"/>
    </source>
</evidence>
<comment type="caution">
    <text evidence="9">Lacks conserved residue(s) required for the propagation of feature annotation.</text>
</comment>
<keyword evidence="3 9" id="KW-1003">Cell membrane</keyword>
<feature type="transmembrane region" description="Helical" evidence="9">
    <location>
        <begin position="295"/>
        <end position="319"/>
    </location>
</feature>
<keyword evidence="15" id="KW-1185">Reference proteome</keyword>
<gene>
    <name evidence="9 14" type="primary">secD</name>
    <name evidence="10" type="synonym">secF</name>
    <name evidence="14" type="ORF">WMO29_00390</name>
</gene>
<evidence type="ECO:0000259" key="11">
    <source>
        <dbReference type="Pfam" id="PF02355"/>
    </source>
</evidence>
<evidence type="ECO:0000259" key="13">
    <source>
        <dbReference type="Pfam" id="PF22599"/>
    </source>
</evidence>
<dbReference type="InterPro" id="IPR005791">
    <property type="entry name" value="SecD"/>
</dbReference>
<evidence type="ECO:0000259" key="12">
    <source>
        <dbReference type="Pfam" id="PF21760"/>
    </source>
</evidence>
<dbReference type="InterPro" id="IPR054384">
    <property type="entry name" value="SecDF_P1_head"/>
</dbReference>
<dbReference type="NCBIfam" id="TIGR01129">
    <property type="entry name" value="secD"/>
    <property type="match status" value="1"/>
</dbReference>
<feature type="domain" description="SecDF P1 head subdomain" evidence="13">
    <location>
        <begin position="124"/>
        <end position="223"/>
    </location>
</feature>
<keyword evidence="2 9" id="KW-0813">Transport</keyword>
<feature type="transmembrane region" description="Helical" evidence="9">
    <location>
        <begin position="241"/>
        <end position="262"/>
    </location>
</feature>
<keyword evidence="8 9" id="KW-0472">Membrane</keyword>
<dbReference type="PANTHER" id="PTHR30081">
    <property type="entry name" value="PROTEIN-EXPORT MEMBRANE PROTEIN SEC"/>
    <property type="match status" value="1"/>
</dbReference>
<proteinExistence type="inferred from homology"/>
<dbReference type="InterPro" id="IPR048634">
    <property type="entry name" value="SecD_SecF_C"/>
</dbReference>
<dbReference type="NCBIfam" id="TIGR00916">
    <property type="entry name" value="2A0604s01"/>
    <property type="match status" value="2"/>
</dbReference>
<keyword evidence="6 9" id="KW-1133">Transmembrane helix</keyword>
<dbReference type="PANTHER" id="PTHR30081:SF1">
    <property type="entry name" value="PROTEIN TRANSLOCASE SUBUNIT SECD"/>
    <property type="match status" value="1"/>
</dbReference>
<dbReference type="RefSeq" id="WP_349163285.1">
    <property type="nucleotide sequence ID" value="NZ_JBBMFE010000001.1"/>
</dbReference>
<evidence type="ECO:0000256" key="8">
    <source>
        <dbReference type="ARBA" id="ARBA00023136"/>
    </source>
</evidence>
<dbReference type="Proteomes" id="UP001438008">
    <property type="component" value="Unassembled WGS sequence"/>
</dbReference>
<comment type="subunit">
    <text evidence="10">Forms a complex with SecD. Part of the essential Sec protein translocation apparatus which comprises SecA, SecYEG and auxiliary proteins SecDF. Other proteins may also be involved.</text>
</comment>
<evidence type="ECO:0000256" key="1">
    <source>
        <dbReference type="ARBA" id="ARBA00004651"/>
    </source>
</evidence>
<feature type="domain" description="Protein export membrane protein SecD/SecF C-terminal" evidence="11">
    <location>
        <begin position="521"/>
        <end position="707"/>
    </location>
</feature>
<dbReference type="InterPro" id="IPR048631">
    <property type="entry name" value="SecD_1st"/>
</dbReference>
<dbReference type="Gene3D" id="3.30.1360.200">
    <property type="match status" value="1"/>
</dbReference>
<dbReference type="SUPFAM" id="SSF82866">
    <property type="entry name" value="Multidrug efflux transporter AcrB transmembrane domain"/>
    <property type="match status" value="2"/>
</dbReference>
<dbReference type="InterPro" id="IPR005665">
    <property type="entry name" value="SecF_bac"/>
</dbReference>
<dbReference type="HAMAP" id="MF_01463_B">
    <property type="entry name" value="SecD_B"/>
    <property type="match status" value="1"/>
</dbReference>
<name>A0ABV1FCF7_9FIRM</name>
<keyword evidence="4 9" id="KW-0812">Transmembrane</keyword>
<dbReference type="HAMAP" id="MF_01464_B">
    <property type="entry name" value="SecF_B"/>
    <property type="match status" value="1"/>
</dbReference>
<accession>A0ABV1FCF7</accession>
<comment type="subunit">
    <text evidence="9">Forms a complex with SecF. Part of the essential Sec protein translocation apparatus which comprises SecA, SecYEG and auxiliary proteins SecDF. Other proteins may also be involved.</text>
</comment>
<feature type="transmembrane region" description="Helical" evidence="9">
    <location>
        <begin position="602"/>
        <end position="623"/>
    </location>
</feature>
<comment type="subcellular location">
    <subcellularLocation>
        <location evidence="1 9">Cell membrane</location>
        <topology evidence="1 9">Multi-pass membrane protein</topology>
    </subcellularLocation>
</comment>
<dbReference type="Pfam" id="PF21760">
    <property type="entry name" value="SecD_1st"/>
    <property type="match status" value="1"/>
</dbReference>
<evidence type="ECO:0000256" key="4">
    <source>
        <dbReference type="ARBA" id="ARBA00022692"/>
    </source>
</evidence>
<keyword evidence="5 9" id="KW-0653">Protein transport</keyword>
<dbReference type="Pfam" id="PF07549">
    <property type="entry name" value="Sec_GG"/>
    <property type="match status" value="2"/>
</dbReference>
<feature type="transmembrane region" description="Helical" evidence="9">
    <location>
        <begin position="340"/>
        <end position="360"/>
    </location>
</feature>
<organism evidence="14 15">
    <name type="scientific">Laedolimicola intestinihominis</name>
    <dbReference type="NCBI Taxonomy" id="3133166"/>
    <lineage>
        <taxon>Bacteria</taxon>
        <taxon>Bacillati</taxon>
        <taxon>Bacillota</taxon>
        <taxon>Clostridia</taxon>
        <taxon>Lachnospirales</taxon>
        <taxon>Lachnospiraceae</taxon>
        <taxon>Laedolimicola</taxon>
    </lineage>
</organism>
<reference evidence="14 15" key="1">
    <citation type="submission" date="2024-03" db="EMBL/GenBank/DDBJ databases">
        <title>Human intestinal bacterial collection.</title>
        <authorList>
            <person name="Pauvert C."/>
            <person name="Hitch T.C.A."/>
            <person name="Clavel T."/>
        </authorList>
    </citation>
    <scope>NUCLEOTIDE SEQUENCE [LARGE SCALE GENOMIC DNA]</scope>
    <source>
        <strain evidence="14 15">CLA-AA-H132</strain>
    </source>
</reference>
<feature type="domain" description="Protein translocase subunit SecDF P1" evidence="12">
    <location>
        <begin position="66"/>
        <end position="121"/>
    </location>
</feature>
<dbReference type="EMBL" id="JBBMFE010000001">
    <property type="protein sequence ID" value="MEQ2470966.1"/>
    <property type="molecule type" value="Genomic_DNA"/>
</dbReference>